<gene>
    <name evidence="1" type="ORF">DXA68_02175</name>
</gene>
<name>A0A413HAP1_9BACE</name>
<comment type="caution">
    <text evidence="1">The sequence shown here is derived from an EMBL/GenBank/DDBJ whole genome shotgun (WGS) entry which is preliminary data.</text>
</comment>
<proteinExistence type="predicted"/>
<evidence type="ECO:0000313" key="1">
    <source>
        <dbReference type="EMBL" id="RGX80766.1"/>
    </source>
</evidence>
<dbReference type="AlphaFoldDB" id="A0A413HAP1"/>
<accession>A0A413HAP1</accession>
<sequence length="83" mass="9507">MALLFDFTKKGIPGQNINKQNDFLSVQNDGGKINRFFPPGFSQYKKLSITSHNEQKATKSLLFPTEPSLQSVQTEFNRIIFRI</sequence>
<evidence type="ECO:0000313" key="2">
    <source>
        <dbReference type="Proteomes" id="UP000286075"/>
    </source>
</evidence>
<organism evidence="1 2">
    <name type="scientific">Bacteroides stercorirosoris</name>
    <dbReference type="NCBI Taxonomy" id="871324"/>
    <lineage>
        <taxon>Bacteria</taxon>
        <taxon>Pseudomonadati</taxon>
        <taxon>Bacteroidota</taxon>
        <taxon>Bacteroidia</taxon>
        <taxon>Bacteroidales</taxon>
        <taxon>Bacteroidaceae</taxon>
        <taxon>Bacteroides</taxon>
    </lineage>
</organism>
<protein>
    <submittedName>
        <fullName evidence="1">Uncharacterized protein</fullName>
    </submittedName>
</protein>
<dbReference type="Proteomes" id="UP000286075">
    <property type="component" value="Unassembled WGS sequence"/>
</dbReference>
<dbReference type="EMBL" id="QSCF01000002">
    <property type="protein sequence ID" value="RGX80766.1"/>
    <property type="molecule type" value="Genomic_DNA"/>
</dbReference>
<reference evidence="1 2" key="1">
    <citation type="submission" date="2018-08" db="EMBL/GenBank/DDBJ databases">
        <title>A genome reference for cultivated species of the human gut microbiota.</title>
        <authorList>
            <person name="Zou Y."/>
            <person name="Xue W."/>
            <person name="Luo G."/>
        </authorList>
    </citation>
    <scope>NUCLEOTIDE SEQUENCE [LARGE SCALE GENOMIC DNA]</scope>
    <source>
        <strain evidence="1 2">OF03-9BH</strain>
    </source>
</reference>